<dbReference type="InterPro" id="IPR000073">
    <property type="entry name" value="AB_hydrolase_1"/>
</dbReference>
<dbReference type="Proteomes" id="UP000077013">
    <property type="component" value="Unassembled WGS sequence"/>
</dbReference>
<reference evidence="2 3" key="1">
    <citation type="submission" date="2016-02" db="EMBL/GenBank/DDBJ databases">
        <title>Ulvibacter sp. LPB0005, isolated from Thais luteostoma.</title>
        <authorList>
            <person name="Shin S.-K."/>
            <person name="Yi H."/>
        </authorList>
    </citation>
    <scope>NUCLEOTIDE SEQUENCE [LARGE SCALE GENOMIC DNA]</scope>
    <source>
        <strain evidence="2 3">LPB0005</strain>
    </source>
</reference>
<comment type="caution">
    <text evidence="2">The sequence shown here is derived from an EMBL/GenBank/DDBJ whole genome shotgun (WGS) entry which is preliminary data.</text>
</comment>
<dbReference type="Pfam" id="PF12697">
    <property type="entry name" value="Abhydrolase_6"/>
    <property type="match status" value="1"/>
</dbReference>
<proteinExistence type="predicted"/>
<sequence length="281" mass="31821">MIPRLAGAYFTTTAYLFPRINQEQMFRQLCKVKPMAISSEGNKFLDTAKTKFIAVEENKVAVHTWGNGPKKIVFLHGWMSYSYRWKIYIDSLDLTQFTVYSVDAPAHGRSEGKFLNIEKYRQAAAAVISEIGPVETLVCHSLGSLVGAYMYLNDPKIPIQNYVIMGAPSGMDAIFVYFKEALPLGKRAFANLLHKVNTVLKIPSSELTMQSFFEKIEKPVLVVHDRQDGITKFEPIERLIPKKKNIKTFFTDGQGHNLIGKDTIETITDFIKQPNTELVCM</sequence>
<dbReference type="PANTHER" id="PTHR43689:SF8">
    <property type="entry name" value="ALPHA_BETA-HYDROLASES SUPERFAMILY PROTEIN"/>
    <property type="match status" value="1"/>
</dbReference>
<dbReference type="InterPro" id="IPR029058">
    <property type="entry name" value="AB_hydrolase_fold"/>
</dbReference>
<organism evidence="2 3">
    <name type="scientific">Cochleicola gelatinilyticus</name>
    <dbReference type="NCBI Taxonomy" id="1763537"/>
    <lineage>
        <taxon>Bacteria</taxon>
        <taxon>Pseudomonadati</taxon>
        <taxon>Bacteroidota</taxon>
        <taxon>Flavobacteriia</taxon>
        <taxon>Flavobacteriales</taxon>
        <taxon>Flavobacteriaceae</taxon>
        <taxon>Cochleicola</taxon>
    </lineage>
</organism>
<dbReference type="STRING" id="1763537.ULVI_06445"/>
<dbReference type="PANTHER" id="PTHR43689">
    <property type="entry name" value="HYDROLASE"/>
    <property type="match status" value="1"/>
</dbReference>
<evidence type="ECO:0000259" key="1">
    <source>
        <dbReference type="Pfam" id="PF12697"/>
    </source>
</evidence>
<dbReference type="AlphaFoldDB" id="A0A167J6B8"/>
<dbReference type="SUPFAM" id="SSF53474">
    <property type="entry name" value="alpha/beta-Hydrolases"/>
    <property type="match status" value="1"/>
</dbReference>
<protein>
    <recommendedName>
        <fullName evidence="1">AB hydrolase-1 domain-containing protein</fullName>
    </recommendedName>
</protein>
<dbReference type="EMBL" id="LRXL01000026">
    <property type="protein sequence ID" value="OAB80370.1"/>
    <property type="molecule type" value="Genomic_DNA"/>
</dbReference>
<evidence type="ECO:0000313" key="2">
    <source>
        <dbReference type="EMBL" id="OAB80370.1"/>
    </source>
</evidence>
<evidence type="ECO:0000313" key="3">
    <source>
        <dbReference type="Proteomes" id="UP000077013"/>
    </source>
</evidence>
<feature type="domain" description="AB hydrolase-1" evidence="1">
    <location>
        <begin position="72"/>
        <end position="179"/>
    </location>
</feature>
<dbReference type="Gene3D" id="3.40.50.1820">
    <property type="entry name" value="alpha/beta hydrolase"/>
    <property type="match status" value="1"/>
</dbReference>
<keyword evidence="3" id="KW-1185">Reference proteome</keyword>
<name>A0A167J6B8_9FLAO</name>
<accession>A0A167J6B8</accession>
<gene>
    <name evidence="2" type="ORF">ULVI_06445</name>
</gene>